<dbReference type="InterPro" id="IPR036397">
    <property type="entry name" value="RNaseH_sf"/>
</dbReference>
<dbReference type="SUPFAM" id="SSF53098">
    <property type="entry name" value="Ribonuclease H-like"/>
    <property type="match status" value="1"/>
</dbReference>
<dbReference type="Pfam" id="PF16488">
    <property type="entry name" value="ArgoL2"/>
    <property type="match status" value="1"/>
</dbReference>
<dbReference type="InterPro" id="IPR003165">
    <property type="entry name" value="Piwi"/>
</dbReference>
<feature type="compositionally biased region" description="Basic and acidic residues" evidence="1">
    <location>
        <begin position="416"/>
        <end position="429"/>
    </location>
</feature>
<dbReference type="InterPro" id="IPR014811">
    <property type="entry name" value="ArgoL1"/>
</dbReference>
<dbReference type="InterPro" id="IPR032472">
    <property type="entry name" value="ArgoL2"/>
</dbReference>
<evidence type="ECO:0000313" key="5">
    <source>
        <dbReference type="Proteomes" id="UP001151699"/>
    </source>
</evidence>
<feature type="compositionally biased region" description="Polar residues" evidence="1">
    <location>
        <begin position="223"/>
        <end position="257"/>
    </location>
</feature>
<dbReference type="InterPro" id="IPR032473">
    <property type="entry name" value="Argonaute_Mid_dom"/>
</dbReference>
<feature type="compositionally biased region" description="Low complexity" evidence="1">
    <location>
        <begin position="435"/>
        <end position="466"/>
    </location>
</feature>
<dbReference type="InterPro" id="IPR036085">
    <property type="entry name" value="PAZ_dom_sf"/>
</dbReference>
<dbReference type="InterPro" id="IPR032474">
    <property type="entry name" value="Argonaute_N"/>
</dbReference>
<dbReference type="Pfam" id="PF16487">
    <property type="entry name" value="ArgoMid"/>
    <property type="match status" value="1"/>
</dbReference>
<dbReference type="Proteomes" id="UP001151699">
    <property type="component" value="Chromosome B"/>
</dbReference>
<feature type="compositionally biased region" description="Low complexity" evidence="1">
    <location>
        <begin position="16"/>
        <end position="35"/>
    </location>
</feature>
<dbReference type="PANTHER" id="PTHR22891">
    <property type="entry name" value="EUKARYOTIC TRANSLATION INITIATION FACTOR 2C"/>
    <property type="match status" value="1"/>
</dbReference>
<dbReference type="GO" id="GO:0035194">
    <property type="term" value="P:regulatory ncRNA-mediated post-transcriptional gene silencing"/>
    <property type="evidence" value="ECO:0007669"/>
    <property type="project" value="UniProtKB-ARBA"/>
</dbReference>
<dbReference type="GO" id="GO:0005737">
    <property type="term" value="C:cytoplasm"/>
    <property type="evidence" value="ECO:0007669"/>
    <property type="project" value="UniProtKB-ARBA"/>
</dbReference>
<dbReference type="InterPro" id="IPR012337">
    <property type="entry name" value="RNaseH-like_sf"/>
</dbReference>
<dbReference type="Gene3D" id="3.40.50.2300">
    <property type="match status" value="1"/>
</dbReference>
<organism evidence="4 5">
    <name type="scientific">Pseudolycoriella hygida</name>
    <dbReference type="NCBI Taxonomy" id="35572"/>
    <lineage>
        <taxon>Eukaryota</taxon>
        <taxon>Metazoa</taxon>
        <taxon>Ecdysozoa</taxon>
        <taxon>Arthropoda</taxon>
        <taxon>Hexapoda</taxon>
        <taxon>Insecta</taxon>
        <taxon>Pterygota</taxon>
        <taxon>Neoptera</taxon>
        <taxon>Endopterygota</taxon>
        <taxon>Diptera</taxon>
        <taxon>Nematocera</taxon>
        <taxon>Sciaroidea</taxon>
        <taxon>Sciaridae</taxon>
        <taxon>Pseudolycoriella</taxon>
    </lineage>
</organism>
<dbReference type="PROSITE" id="PS50822">
    <property type="entry name" value="PIWI"/>
    <property type="match status" value="1"/>
</dbReference>
<feature type="compositionally biased region" description="Basic residues" evidence="1">
    <location>
        <begin position="1"/>
        <end position="12"/>
    </location>
</feature>
<dbReference type="Pfam" id="PF02170">
    <property type="entry name" value="PAZ"/>
    <property type="match status" value="1"/>
</dbReference>
<dbReference type="SUPFAM" id="SSF101690">
    <property type="entry name" value="PAZ domain"/>
    <property type="match status" value="1"/>
</dbReference>
<feature type="compositionally biased region" description="Polar residues" evidence="1">
    <location>
        <begin position="122"/>
        <end position="141"/>
    </location>
</feature>
<sequence>MVRKSNSKKKQKKNSESGANPNPGPSGSNPQSSSGMVEGNNSQSSEMVAGNNPQSCGMQAIPLNQQGTNSPQSKRSANQSQLDSSHEVLPEFQRVSISSDKQFKGQKRNSEEPVATPEKLVTTPTRSFSSLFHSPDSQIQKQRPVMQPANNPPRPMVAGNNPQGRTMLTGPLNQQRTDRPQSFSELSRSVNQSQLDSSNEATAEMSISGIKEYKRQKRDSEKLVTTPTRSFSSLFRSTDSTIQKQSPVMQADNSPQSPCMRAGNNPQSPCMYTSRPLNQQRTDSPQSLSKSSRSANQSQLDSSNESTAEMSISGIKQYKRQKRDSEKPVATATKSFSSLFHSLDSTIQKQRPVMQPDNNPQSPVVAGNNPQGRWMPTGPLNQQRTDSPQSLNESSRSANQSQLNSSNEVTTEISISDDKQSKRQKRISEEPVATPPRSFSSLFFPSDSTIQKSSPASPVSPASPASKMKGLLCPHKGSGKRDVSYIQTNYLKLTIDKMKDYAYQYDVSFEPDKPKKNFAKIFQQFCKQNFPGVGVAFDGSRNAYAPHDLPLNEIKREVEFVHPDTGHARQYVVNIKETEDNQISLKSLRNYKNTPQYDTPKKALQCIDIVLKGAYQQESSENGLHLARAFYLPPDKATPLGNYYELWVGLFQSTVLGAQIYLNVDISHKAFPQKYESLAELFQTIVDEGEKKVTVRDPLLVMESHLSGMQIIYNSPGMNGNKKMLTFLNLISNPKEERFTDKNKKEWTVAEYFENRNYAIRNPGLPCLRLGSNTKSIAVPMEYCSLSNRQVKDVTQKIINVAATSTTDRKEKIMKLLKDIKHNQSPIVRSFGLELDMNFATVPARCLQAPKIEYDNNEFVSVNKGVWHPEGKRFLITKSMKKWGIICVNNYKMDYDCLKQFASKLYKASENTNLNLAKECSYIRSVGDAELRKKLEKAKVEVDILFCVIPDSGPIYALIKRLADIEIGLLTQCIRTTTVKKMYSDVRNNTSTISNILLKCNAKLNGTNHRVKDTTIGTEEIMLVGADVTHPSPDQKKIPSVVGVAASHDQNGFCYNISLRLQEPRREIIAELEQMMTQHLEFYHKKNKKLPKKILYYRDGVSDGQFQQVMDCEYEAIKRACSAAARGKKNIKLTVFIVQKRHHTRFFPAKGAVRIDKNNNVPAGTIVDTEITHLGEKHFYLLSHKSIQGVARPTKYSIIFDDANHSIDRLQELTYDLCHMFSRCNRSVSYPAPTYYAHLAAYRGRVYIENQNKYLDQPEKEYKTPEISKTFIENHPMFFI</sequence>
<evidence type="ECO:0000313" key="4">
    <source>
        <dbReference type="EMBL" id="KAJ6644540.1"/>
    </source>
</evidence>
<dbReference type="CDD" id="cd02846">
    <property type="entry name" value="PAZ_argonaute_like"/>
    <property type="match status" value="1"/>
</dbReference>
<dbReference type="Gene3D" id="3.30.420.10">
    <property type="entry name" value="Ribonuclease H-like superfamily/Ribonuclease H"/>
    <property type="match status" value="1"/>
</dbReference>
<dbReference type="Pfam" id="PF08699">
    <property type="entry name" value="ArgoL1"/>
    <property type="match status" value="1"/>
</dbReference>
<dbReference type="Pfam" id="PF02171">
    <property type="entry name" value="Piwi"/>
    <property type="match status" value="1"/>
</dbReference>
<reference evidence="4" key="1">
    <citation type="submission" date="2022-07" db="EMBL/GenBank/DDBJ databases">
        <authorList>
            <person name="Trinca V."/>
            <person name="Uliana J.V.C."/>
            <person name="Torres T.T."/>
            <person name="Ward R.J."/>
            <person name="Monesi N."/>
        </authorList>
    </citation>
    <scope>NUCLEOTIDE SEQUENCE</scope>
    <source>
        <strain evidence="4">HSMRA1968</strain>
        <tissue evidence="4">Whole embryos</tissue>
    </source>
</reference>
<feature type="compositionally biased region" description="Polar residues" evidence="1">
    <location>
        <begin position="160"/>
        <end position="201"/>
    </location>
</feature>
<dbReference type="GO" id="GO:0003723">
    <property type="term" value="F:RNA binding"/>
    <property type="evidence" value="ECO:0007669"/>
    <property type="project" value="InterPro"/>
</dbReference>
<dbReference type="SMART" id="SM00950">
    <property type="entry name" value="Piwi"/>
    <property type="match status" value="1"/>
</dbReference>
<evidence type="ECO:0000256" key="1">
    <source>
        <dbReference type="SAM" id="MobiDB-lite"/>
    </source>
</evidence>
<feature type="region of interest" description="Disordered" evidence="1">
    <location>
        <begin position="1"/>
        <end position="468"/>
    </location>
</feature>
<feature type="compositionally biased region" description="Polar residues" evidence="1">
    <location>
        <begin position="332"/>
        <end position="349"/>
    </location>
</feature>
<dbReference type="GO" id="GO:0034587">
    <property type="term" value="P:piRNA processing"/>
    <property type="evidence" value="ECO:0007669"/>
    <property type="project" value="UniProtKB-ARBA"/>
</dbReference>
<proteinExistence type="predicted"/>
<dbReference type="PROSITE" id="PS50821">
    <property type="entry name" value="PAZ"/>
    <property type="match status" value="1"/>
</dbReference>
<dbReference type="InterPro" id="IPR045246">
    <property type="entry name" value="Piwi_ago-like"/>
</dbReference>
<evidence type="ECO:0000259" key="2">
    <source>
        <dbReference type="PROSITE" id="PS50821"/>
    </source>
</evidence>
<comment type="caution">
    <text evidence="4">The sequence shown here is derived from an EMBL/GenBank/DDBJ whole genome shotgun (WGS) entry which is preliminary data.</text>
</comment>
<dbReference type="AlphaFoldDB" id="A0A9Q0N6U4"/>
<gene>
    <name evidence="4" type="primary">AGO2_0</name>
    <name evidence="4" type="ORF">Bhyg_09509</name>
</gene>
<feature type="compositionally biased region" description="Polar residues" evidence="1">
    <location>
        <begin position="39"/>
        <end position="83"/>
    </location>
</feature>
<feature type="domain" description="Piwi" evidence="3">
    <location>
        <begin position="944"/>
        <end position="1249"/>
    </location>
</feature>
<evidence type="ECO:0000259" key="3">
    <source>
        <dbReference type="PROSITE" id="PS50822"/>
    </source>
</evidence>
<dbReference type="SMART" id="SM01163">
    <property type="entry name" value="DUF1785"/>
    <property type="match status" value="1"/>
</dbReference>
<accession>A0A9Q0N6U4</accession>
<feature type="compositionally biased region" description="Polar residues" evidence="1">
    <location>
        <begin position="379"/>
        <end position="414"/>
    </location>
</feature>
<name>A0A9Q0N6U4_9DIPT</name>
<feature type="compositionally biased region" description="Polar residues" evidence="1">
    <location>
        <begin position="264"/>
        <end position="310"/>
    </location>
</feature>
<dbReference type="GO" id="GO:0004521">
    <property type="term" value="F:RNA endonuclease activity"/>
    <property type="evidence" value="ECO:0007669"/>
    <property type="project" value="UniProtKB-ARBA"/>
</dbReference>
<dbReference type="EMBL" id="WJQU01000002">
    <property type="protein sequence ID" value="KAJ6644540.1"/>
    <property type="molecule type" value="Genomic_DNA"/>
</dbReference>
<dbReference type="InterPro" id="IPR003100">
    <property type="entry name" value="PAZ_dom"/>
</dbReference>
<keyword evidence="5" id="KW-1185">Reference proteome</keyword>
<dbReference type="Pfam" id="PF16486">
    <property type="entry name" value="ArgoN"/>
    <property type="match status" value="1"/>
</dbReference>
<dbReference type="CDD" id="cd04657">
    <property type="entry name" value="Piwi_ago-like"/>
    <property type="match status" value="1"/>
</dbReference>
<dbReference type="Gene3D" id="2.170.260.10">
    <property type="entry name" value="paz domain"/>
    <property type="match status" value="1"/>
</dbReference>
<dbReference type="OrthoDB" id="10252740at2759"/>
<feature type="domain" description="PAZ" evidence="2">
    <location>
        <begin position="684"/>
        <end position="788"/>
    </location>
</feature>
<protein>
    <submittedName>
        <fullName evidence="4">Protein argonaute-2</fullName>
    </submittedName>
</protein>